<dbReference type="Gene3D" id="1.10.287.90">
    <property type="match status" value="1"/>
</dbReference>
<keyword evidence="10" id="KW-0186">Copper</keyword>
<evidence type="ECO:0000313" key="16">
    <source>
        <dbReference type="Proteomes" id="UP000028411"/>
    </source>
</evidence>
<dbReference type="AlphaFoldDB" id="A0A081RER1"/>
<evidence type="ECO:0000256" key="2">
    <source>
        <dbReference type="ARBA" id="ARBA00007866"/>
    </source>
</evidence>
<feature type="transmembrane region" description="Helical" evidence="13">
    <location>
        <begin position="12"/>
        <end position="35"/>
    </location>
</feature>
<dbReference type="EC" id="7.1.1.9" evidence="3"/>
<dbReference type="GO" id="GO:0042773">
    <property type="term" value="P:ATP synthesis coupled electron transport"/>
    <property type="evidence" value="ECO:0007669"/>
    <property type="project" value="TreeGrafter"/>
</dbReference>
<reference evidence="15 16" key="1">
    <citation type="submission" date="2014-02" db="EMBL/GenBank/DDBJ databases">
        <title>Whole genome sequence of Sphingobium chlorophenolicum NBRC 16172.</title>
        <authorList>
            <person name="Gan H.M."/>
            <person name="Gan H.Y."/>
            <person name="Chew T.H."/>
            <person name="Savka M.A."/>
        </authorList>
    </citation>
    <scope>NUCLEOTIDE SEQUENCE [LARGE SCALE GENOMIC DNA]</scope>
    <source>
        <strain evidence="15 16">NBRC 16172</strain>
    </source>
</reference>
<dbReference type="PROSITE" id="PS50857">
    <property type="entry name" value="COX2_CUA"/>
    <property type="match status" value="1"/>
</dbReference>
<keyword evidence="7" id="KW-1278">Translocase</keyword>
<evidence type="ECO:0000256" key="13">
    <source>
        <dbReference type="SAM" id="Phobius"/>
    </source>
</evidence>
<dbReference type="GO" id="GO:0016020">
    <property type="term" value="C:membrane"/>
    <property type="evidence" value="ECO:0007669"/>
    <property type="project" value="UniProtKB-SubCell"/>
</dbReference>
<comment type="caution">
    <text evidence="15">The sequence shown here is derived from an EMBL/GenBank/DDBJ whole genome shotgun (WGS) entry which is preliminary data.</text>
</comment>
<sequence length="303" mass="33187">MPDRLRASYIGRGLVPVAVAIAMLVVGSVAFHLFSPWWRTPIASNWGSIDSALDVTLWICAAAFVGLNLFLAWALVKYRHRPGHRAHYEPENSSLEKRLTFWTAIGIAGMLAPGLAAWGKYVSVPKEATVIEAVGQQWQWSFRYPGPDGVLGAAGVKYITPDNALGLDPLDPFGRDDILVESGDLHLPVGQPVKIVLRSKDVLHDFYVPEFRAKMDLVPGIVTYFWMTPTRAGTFDILCAELCGTGHHEMRGKVVVETPKAFAAWQAQQSSFGQILAEAPPAAMSILLIKANACIVPPSWSIR</sequence>
<evidence type="ECO:0000313" key="15">
    <source>
        <dbReference type="EMBL" id="KEQ53684.1"/>
    </source>
</evidence>
<dbReference type="GO" id="GO:0005507">
    <property type="term" value="F:copper ion binding"/>
    <property type="evidence" value="ECO:0007669"/>
    <property type="project" value="InterPro"/>
</dbReference>
<dbReference type="PATRIC" id="fig|46429.4.peg.2055"/>
<evidence type="ECO:0000256" key="9">
    <source>
        <dbReference type="ARBA" id="ARBA00022989"/>
    </source>
</evidence>
<dbReference type="InterPro" id="IPR008972">
    <property type="entry name" value="Cupredoxin"/>
</dbReference>
<dbReference type="Proteomes" id="UP000028411">
    <property type="component" value="Unassembled WGS sequence"/>
</dbReference>
<feature type="transmembrane region" description="Helical" evidence="13">
    <location>
        <begin position="55"/>
        <end position="78"/>
    </location>
</feature>
<dbReference type="InterPro" id="IPR002429">
    <property type="entry name" value="CcO_II-like_C"/>
</dbReference>
<keyword evidence="5 13" id="KW-0812">Transmembrane</keyword>
<dbReference type="PANTHER" id="PTHR22888">
    <property type="entry name" value="CYTOCHROME C OXIDASE, SUBUNIT II"/>
    <property type="match status" value="1"/>
</dbReference>
<comment type="catalytic activity">
    <reaction evidence="12">
        <text>4 Fe(II)-[cytochrome c] + O2 + 8 H(+)(in) = 4 Fe(III)-[cytochrome c] + 2 H2O + 4 H(+)(out)</text>
        <dbReference type="Rhea" id="RHEA:11436"/>
        <dbReference type="Rhea" id="RHEA-COMP:10350"/>
        <dbReference type="Rhea" id="RHEA-COMP:14399"/>
        <dbReference type="ChEBI" id="CHEBI:15377"/>
        <dbReference type="ChEBI" id="CHEBI:15378"/>
        <dbReference type="ChEBI" id="CHEBI:15379"/>
        <dbReference type="ChEBI" id="CHEBI:29033"/>
        <dbReference type="ChEBI" id="CHEBI:29034"/>
        <dbReference type="EC" id="7.1.1.9"/>
    </reaction>
</comment>
<feature type="domain" description="Cytochrome oxidase subunit II copper A binding" evidence="14">
    <location>
        <begin position="126"/>
        <end position="268"/>
    </location>
</feature>
<evidence type="ECO:0000259" key="14">
    <source>
        <dbReference type="PROSITE" id="PS50857"/>
    </source>
</evidence>
<dbReference type="PRINTS" id="PR01166">
    <property type="entry name" value="CYCOXIDASEII"/>
</dbReference>
<proteinExistence type="inferred from homology"/>
<dbReference type="Gene3D" id="2.60.40.420">
    <property type="entry name" value="Cupredoxins - blue copper proteins"/>
    <property type="match status" value="1"/>
</dbReference>
<keyword evidence="4" id="KW-0813">Transport</keyword>
<dbReference type="InterPro" id="IPR045187">
    <property type="entry name" value="CcO_II"/>
</dbReference>
<evidence type="ECO:0000256" key="12">
    <source>
        <dbReference type="ARBA" id="ARBA00047816"/>
    </source>
</evidence>
<keyword evidence="9 13" id="KW-1133">Transmembrane helix</keyword>
<dbReference type="PROSITE" id="PS00078">
    <property type="entry name" value="COX2"/>
    <property type="match status" value="1"/>
</dbReference>
<comment type="similarity">
    <text evidence="2">Belongs to the cytochrome c oxidase subunit 2 family.</text>
</comment>
<protein>
    <recommendedName>
        <fullName evidence="3">cytochrome-c oxidase</fullName>
        <ecNumber evidence="3">7.1.1.9</ecNumber>
    </recommendedName>
</protein>
<accession>A0A081RER1</accession>
<evidence type="ECO:0000256" key="6">
    <source>
        <dbReference type="ARBA" id="ARBA00022723"/>
    </source>
</evidence>
<dbReference type="SUPFAM" id="SSF49503">
    <property type="entry name" value="Cupredoxins"/>
    <property type="match status" value="1"/>
</dbReference>
<dbReference type="eggNOG" id="COG1622">
    <property type="taxonomic scope" value="Bacteria"/>
</dbReference>
<evidence type="ECO:0000256" key="8">
    <source>
        <dbReference type="ARBA" id="ARBA00022982"/>
    </source>
</evidence>
<dbReference type="GO" id="GO:0004129">
    <property type="term" value="F:cytochrome-c oxidase activity"/>
    <property type="evidence" value="ECO:0007669"/>
    <property type="project" value="UniProtKB-EC"/>
</dbReference>
<evidence type="ECO:0000256" key="5">
    <source>
        <dbReference type="ARBA" id="ARBA00022692"/>
    </source>
</evidence>
<keyword evidence="11 13" id="KW-0472">Membrane</keyword>
<feature type="transmembrane region" description="Helical" evidence="13">
    <location>
        <begin position="99"/>
        <end position="119"/>
    </location>
</feature>
<dbReference type="InterPro" id="IPR001505">
    <property type="entry name" value="Copper_CuA"/>
</dbReference>
<keyword evidence="8" id="KW-0249">Electron transport</keyword>
<evidence type="ECO:0000256" key="10">
    <source>
        <dbReference type="ARBA" id="ARBA00023008"/>
    </source>
</evidence>
<gene>
    <name evidence="15" type="ORF">BV95_02084</name>
</gene>
<dbReference type="CDD" id="cd13919">
    <property type="entry name" value="CuRO_HCO_II_like_5"/>
    <property type="match status" value="1"/>
</dbReference>
<keyword evidence="6" id="KW-0479">Metal-binding</keyword>
<evidence type="ECO:0000256" key="7">
    <source>
        <dbReference type="ARBA" id="ARBA00022967"/>
    </source>
</evidence>
<evidence type="ECO:0000256" key="3">
    <source>
        <dbReference type="ARBA" id="ARBA00012949"/>
    </source>
</evidence>
<evidence type="ECO:0000256" key="1">
    <source>
        <dbReference type="ARBA" id="ARBA00004141"/>
    </source>
</evidence>
<organism evidence="15 16">
    <name type="scientific">Sphingobium chlorophenolicum</name>
    <dbReference type="NCBI Taxonomy" id="46429"/>
    <lineage>
        <taxon>Bacteria</taxon>
        <taxon>Pseudomonadati</taxon>
        <taxon>Pseudomonadota</taxon>
        <taxon>Alphaproteobacteria</taxon>
        <taxon>Sphingomonadales</taxon>
        <taxon>Sphingomonadaceae</taxon>
        <taxon>Sphingobium</taxon>
    </lineage>
</organism>
<evidence type="ECO:0000256" key="4">
    <source>
        <dbReference type="ARBA" id="ARBA00022448"/>
    </source>
</evidence>
<dbReference type="InterPro" id="IPR036257">
    <property type="entry name" value="Cyt_c_oxidase_su2_TM_sf"/>
</dbReference>
<comment type="subcellular location">
    <subcellularLocation>
        <location evidence="1">Membrane</location>
        <topology evidence="1">Multi-pass membrane protein</topology>
    </subcellularLocation>
</comment>
<evidence type="ECO:0000256" key="11">
    <source>
        <dbReference type="ARBA" id="ARBA00023136"/>
    </source>
</evidence>
<name>A0A081RER1_SPHCR</name>
<dbReference type="EMBL" id="JFHR01000019">
    <property type="protein sequence ID" value="KEQ53684.1"/>
    <property type="molecule type" value="Genomic_DNA"/>
</dbReference>
<dbReference type="PANTHER" id="PTHR22888:SF9">
    <property type="entry name" value="CYTOCHROME C OXIDASE SUBUNIT 2"/>
    <property type="match status" value="1"/>
</dbReference>
<dbReference type="Pfam" id="PF00116">
    <property type="entry name" value="COX2"/>
    <property type="match status" value="1"/>
</dbReference>